<sequence length="544" mass="61121">MNLTTLEGSSSLSSLAERYRKGEAGVCGLFGSHPSHPSDWRLRAEALDRTEAGRMDRSRLAGALRAYQRRLKPSAEVDRSIDELASGNALAVVGGQQAGLFGGALLIVYKALTVIQAAKYARELLQRPVVPVFWIAGEDHDYDEANHVYVAGQDGAPKRIRIERPEGPRNAVSRTPLTRQQWNEAIEELAAELPDTEHKPFWIEKIRSHTEDEPTLTLAFARLLSEWFGSEGLVLLDADDPELRSQEGAFFRRLIERNDELESSLKEGEMQVRELGLPIQAEAAKGCANLFVHGDSGRLLLYKKDGNYGDRKDELSLTCDELLEMAERSPDRLSNNALTRPLMQEYALPVLATVLGPSELAYWGVLGPAFASFGMSLPLLLPRQSFTFVDPGIVKLLEKYEVDAESVMEDGAKLKADWLARQDDWRLEDRFGDVRRQFADLYAPLLETLAAVQPDLKRLGENNRERILDQIAYLEKRATDVLAKRHESALKQWDQMSAALQPQGKPQERVLGAIHFLNRYGPEWLEVWKEVPYDVTGGHRLVFP</sequence>
<evidence type="ECO:0000259" key="4">
    <source>
        <dbReference type="Pfam" id="PF24850"/>
    </source>
</evidence>
<dbReference type="InterPro" id="IPR055399">
    <property type="entry name" value="CC_BshC"/>
</dbReference>
<dbReference type="Pfam" id="PF24850">
    <property type="entry name" value="CC_BshC"/>
    <property type="match status" value="1"/>
</dbReference>
<comment type="similarity">
    <text evidence="2">Belongs to the BshC family.</text>
</comment>
<evidence type="ECO:0000313" key="6">
    <source>
        <dbReference type="Proteomes" id="UP000564644"/>
    </source>
</evidence>
<dbReference type="Proteomes" id="UP000564644">
    <property type="component" value="Unassembled WGS sequence"/>
</dbReference>
<comment type="function">
    <text evidence="2">Involved in bacillithiol (BSH) biosynthesis. May catalyze the last step of the pathway, the addition of cysteine to glucosamine malate (GlcN-Mal) to generate BSH.</text>
</comment>
<organism evidence="5 6">
    <name type="scientific">Cohnella zeiphila</name>
    <dbReference type="NCBI Taxonomy" id="2761120"/>
    <lineage>
        <taxon>Bacteria</taxon>
        <taxon>Bacillati</taxon>
        <taxon>Bacillota</taxon>
        <taxon>Bacilli</taxon>
        <taxon>Bacillales</taxon>
        <taxon>Paenibacillaceae</taxon>
        <taxon>Cohnella</taxon>
    </lineage>
</organism>
<dbReference type="PIRSF" id="PIRSF012535">
    <property type="entry name" value="UCP012535"/>
    <property type="match status" value="1"/>
</dbReference>
<evidence type="ECO:0000313" key="5">
    <source>
        <dbReference type="EMBL" id="MBB6729660.1"/>
    </source>
</evidence>
<dbReference type="Pfam" id="PF10079">
    <property type="entry name" value="Rossmann-like_BshC"/>
    <property type="match status" value="1"/>
</dbReference>
<evidence type="ECO:0000256" key="1">
    <source>
        <dbReference type="ARBA" id="ARBA00022598"/>
    </source>
</evidence>
<accession>A0A7X0SJ67</accession>
<evidence type="ECO:0000256" key="2">
    <source>
        <dbReference type="HAMAP-Rule" id="MF_01867"/>
    </source>
</evidence>
<dbReference type="RefSeq" id="WP_185127330.1">
    <property type="nucleotide sequence ID" value="NZ_JACJVO010000002.1"/>
</dbReference>
<dbReference type="InterPro" id="IPR055398">
    <property type="entry name" value="Rossmann-like_BshC"/>
</dbReference>
<keyword evidence="6" id="KW-1185">Reference proteome</keyword>
<feature type="domain" description="Bacillithiol biosynthesis BshC C-terminal coiled-coil" evidence="4">
    <location>
        <begin position="386"/>
        <end position="543"/>
    </location>
</feature>
<reference evidence="5 6" key="1">
    <citation type="submission" date="2020-08" db="EMBL/GenBank/DDBJ databases">
        <title>Cohnella phylogeny.</title>
        <authorList>
            <person name="Dunlap C."/>
        </authorList>
    </citation>
    <scope>NUCLEOTIDE SEQUENCE [LARGE SCALE GENOMIC DNA]</scope>
    <source>
        <strain evidence="5 6">CBP 2801</strain>
    </source>
</reference>
<protein>
    <recommendedName>
        <fullName evidence="2">Putative cysteine ligase BshC</fullName>
        <ecNumber evidence="2">6.-.-.-</ecNumber>
    </recommendedName>
</protein>
<dbReference type="NCBIfam" id="TIGR03998">
    <property type="entry name" value="thiol_BshC"/>
    <property type="match status" value="1"/>
</dbReference>
<proteinExistence type="inferred from homology"/>
<dbReference type="AlphaFoldDB" id="A0A7X0SJ67"/>
<dbReference type="EC" id="6.-.-.-" evidence="2"/>
<dbReference type="EMBL" id="JACJVO010000002">
    <property type="protein sequence ID" value="MBB6729660.1"/>
    <property type="molecule type" value="Genomic_DNA"/>
</dbReference>
<keyword evidence="1 2" id="KW-0436">Ligase</keyword>
<evidence type="ECO:0000259" key="3">
    <source>
        <dbReference type="Pfam" id="PF10079"/>
    </source>
</evidence>
<dbReference type="InterPro" id="IPR011199">
    <property type="entry name" value="Bacillithiol_biosynth_BshC"/>
</dbReference>
<name>A0A7X0SJ67_9BACL</name>
<dbReference type="GO" id="GO:0016874">
    <property type="term" value="F:ligase activity"/>
    <property type="evidence" value="ECO:0007669"/>
    <property type="project" value="UniProtKB-UniRule"/>
</dbReference>
<gene>
    <name evidence="2 5" type="primary">bshC</name>
    <name evidence="5" type="ORF">H7C18_01965</name>
</gene>
<feature type="domain" description="Bacillithiol biosynthesis BshC N-terminal Rossmann-like" evidence="3">
    <location>
        <begin position="1"/>
        <end position="383"/>
    </location>
</feature>
<dbReference type="HAMAP" id="MF_01867">
    <property type="entry name" value="BshC"/>
    <property type="match status" value="1"/>
</dbReference>
<comment type="caution">
    <text evidence="5">The sequence shown here is derived from an EMBL/GenBank/DDBJ whole genome shotgun (WGS) entry which is preliminary data.</text>
</comment>